<sequence length="111" mass="12019">MLRAAHDGELCRAVGTYALRTFTVKGGQAVLDVWPVVLLPDGQAVLLESLWHEETRPTAETIADLEGESVEVVGVLRREPPKRPELGAQNLSMPCLSPIHSIHVVPAPPPN</sequence>
<evidence type="ECO:0000313" key="1">
    <source>
        <dbReference type="EMBL" id="SFF37588.1"/>
    </source>
</evidence>
<keyword evidence="2" id="KW-1185">Reference proteome</keyword>
<dbReference type="AlphaFoldDB" id="A0A1I2I7H6"/>
<dbReference type="EMBL" id="FOMX01000056">
    <property type="protein sequence ID" value="SFF37588.1"/>
    <property type="molecule type" value="Genomic_DNA"/>
</dbReference>
<evidence type="ECO:0000313" key="2">
    <source>
        <dbReference type="Proteomes" id="UP000199400"/>
    </source>
</evidence>
<gene>
    <name evidence="1" type="ORF">SAMN02745121_08463</name>
</gene>
<dbReference type="RefSeq" id="WP_096331401.1">
    <property type="nucleotide sequence ID" value="NZ_FOMX01000056.1"/>
</dbReference>
<reference evidence="2" key="1">
    <citation type="submission" date="2016-10" db="EMBL/GenBank/DDBJ databases">
        <authorList>
            <person name="Varghese N."/>
            <person name="Submissions S."/>
        </authorList>
    </citation>
    <scope>NUCLEOTIDE SEQUENCE [LARGE SCALE GENOMIC DNA]</scope>
    <source>
        <strain evidence="2">ATCC 25963</strain>
    </source>
</reference>
<name>A0A1I2I7H6_9BACT</name>
<protein>
    <submittedName>
        <fullName evidence="1">Uncharacterized protein</fullName>
    </submittedName>
</protein>
<organism evidence="1 2">
    <name type="scientific">Nannocystis exedens</name>
    <dbReference type="NCBI Taxonomy" id="54"/>
    <lineage>
        <taxon>Bacteria</taxon>
        <taxon>Pseudomonadati</taxon>
        <taxon>Myxococcota</taxon>
        <taxon>Polyangia</taxon>
        <taxon>Nannocystales</taxon>
        <taxon>Nannocystaceae</taxon>
        <taxon>Nannocystis</taxon>
    </lineage>
</organism>
<proteinExistence type="predicted"/>
<accession>A0A1I2I7H6</accession>
<dbReference type="Proteomes" id="UP000199400">
    <property type="component" value="Unassembled WGS sequence"/>
</dbReference>